<name>Q4ZBS7_9CAUD</name>
<sequence>MFIHISHHRTVKFTVFIINFFNEIIFNLSFFFRCFIFIFLDYFSVLFREFHFRYVNHRLPPRHVNLSIICIACFNASLFFSISLLSPSSSADINSLSYSYNSSDISLLATTNKFSSTSIVTVFFGISISPYLNLFLVLLFRSFFTLRLNNCKRLIISSSSKMFMWLSC</sequence>
<dbReference type="Proteomes" id="UP000000977">
    <property type="component" value="Segment"/>
</dbReference>
<dbReference type="EMBL" id="AY954960">
    <property type="protein sequence ID" value="AAX91441.1"/>
    <property type="molecule type" value="Genomic_DNA"/>
</dbReference>
<evidence type="ECO:0000313" key="1">
    <source>
        <dbReference type="EMBL" id="AAX91441.1"/>
    </source>
</evidence>
<proteinExistence type="predicted"/>
<keyword evidence="2" id="KW-1185">Reference proteome</keyword>
<accession>Q4ZBS7</accession>
<evidence type="ECO:0000313" key="2">
    <source>
        <dbReference type="Proteomes" id="UP000000977"/>
    </source>
</evidence>
<organism evidence="1 2">
    <name type="scientific">Staphylococcus phage 96</name>
    <dbReference type="NCBI Taxonomy" id="2936815"/>
    <lineage>
        <taxon>Viruses</taxon>
        <taxon>Duplodnaviria</taxon>
        <taxon>Heunggongvirae</taxon>
        <taxon>Uroviricota</taxon>
        <taxon>Caudoviricetes</taxon>
        <taxon>Azeredovirinae</taxon>
        <taxon>Phietavirus</taxon>
        <taxon>Phietavirus pv96</taxon>
    </lineage>
</organism>
<protein>
    <submittedName>
        <fullName evidence="1">ORF024</fullName>
    </submittedName>
</protein>
<reference evidence="1 2" key="1">
    <citation type="journal article" date="2005" name="Proc. Natl. Acad. Sci. U.S.A.">
        <title>The complete genomes and proteomes of 27 Staphylococcus aureus bacteriophages.</title>
        <authorList>
            <person name="Kwan T."/>
            <person name="Liu J."/>
            <person name="Dubow M."/>
            <person name="Gros P."/>
            <person name="Pelletier J."/>
        </authorList>
    </citation>
    <scope>NUCLEOTIDE SEQUENCE</scope>
</reference>